<keyword evidence="3" id="KW-0472">Membrane</keyword>
<dbReference type="PANTHER" id="PTHR30386">
    <property type="entry name" value="MEMBRANE FUSION SUBUNIT OF EMRAB-TOLC MULTIDRUG EFFLUX PUMP"/>
    <property type="match status" value="1"/>
</dbReference>
<feature type="non-terminal residue" evidence="4">
    <location>
        <position position="123"/>
    </location>
</feature>
<organism evidence="4 5">
    <name type="scientific">Pseudomonas helleri</name>
    <dbReference type="NCBI Taxonomy" id="1608996"/>
    <lineage>
        <taxon>Bacteria</taxon>
        <taxon>Pseudomonadati</taxon>
        <taxon>Pseudomonadota</taxon>
        <taxon>Gammaproteobacteria</taxon>
        <taxon>Pseudomonadales</taxon>
        <taxon>Pseudomonadaceae</taxon>
        <taxon>Pseudomonas</taxon>
    </lineage>
</organism>
<sequence length="123" mass="13261">MMNDHSPPSDASNATTEATGHKPSRKKLLIGFAVAVALIGLLWWGWATFVAGHRVSTENAYTAADVAQVTPMVAGAVKSIEVTDTERVWKDQVLLTLDDVDARLAFAAAEATLAETRRQVKQL</sequence>
<accession>A0A6L5I2B6</accession>
<dbReference type="AlphaFoldDB" id="A0A6L5I2B6"/>
<feature type="compositionally biased region" description="Polar residues" evidence="2">
    <location>
        <begin position="9"/>
        <end position="18"/>
    </location>
</feature>
<comment type="caution">
    <text evidence="4">The sequence shown here is derived from an EMBL/GenBank/DDBJ whole genome shotgun (WGS) entry which is preliminary data.</text>
</comment>
<dbReference type="PANTHER" id="PTHR30386:SF19">
    <property type="entry name" value="MULTIDRUG EXPORT PROTEIN EMRA-RELATED"/>
    <property type="match status" value="1"/>
</dbReference>
<comment type="subcellular location">
    <subcellularLocation>
        <location evidence="1">Cell envelope</location>
    </subcellularLocation>
</comment>
<evidence type="ECO:0000256" key="2">
    <source>
        <dbReference type="SAM" id="MobiDB-lite"/>
    </source>
</evidence>
<dbReference type="RefSeq" id="WP_153376443.1">
    <property type="nucleotide sequence ID" value="NZ_WIVU01000229.1"/>
</dbReference>
<keyword evidence="3" id="KW-1133">Transmembrane helix</keyword>
<dbReference type="Gene3D" id="1.10.287.470">
    <property type="entry name" value="Helix hairpin bin"/>
    <property type="match status" value="1"/>
</dbReference>
<dbReference type="Gene3D" id="2.40.50.100">
    <property type="match status" value="1"/>
</dbReference>
<evidence type="ECO:0000256" key="3">
    <source>
        <dbReference type="SAM" id="Phobius"/>
    </source>
</evidence>
<evidence type="ECO:0000313" key="4">
    <source>
        <dbReference type="EMBL" id="MQU09670.1"/>
    </source>
</evidence>
<proteinExistence type="predicted"/>
<protein>
    <submittedName>
        <fullName evidence="4">Biotin/lipoyl-binding protein</fullName>
    </submittedName>
</protein>
<gene>
    <name evidence="4" type="ORF">GHO27_29015</name>
</gene>
<reference evidence="4 5" key="1">
    <citation type="submission" date="2019-10" db="EMBL/GenBank/DDBJ databases">
        <title>Evaluation of single-gene subtyping targets for Pseudomonas.</title>
        <authorList>
            <person name="Reichler S.J."/>
            <person name="Orsi R.H."/>
            <person name="Wiedmann M."/>
            <person name="Martin N.H."/>
            <person name="Murphy S.I."/>
        </authorList>
    </citation>
    <scope>NUCLEOTIDE SEQUENCE [LARGE SCALE GENOMIC DNA]</scope>
    <source>
        <strain evidence="4 5">FSL R10-1637</strain>
    </source>
</reference>
<dbReference type="GO" id="GO:0030313">
    <property type="term" value="C:cell envelope"/>
    <property type="evidence" value="ECO:0007669"/>
    <property type="project" value="UniProtKB-SubCell"/>
</dbReference>
<feature type="region of interest" description="Disordered" evidence="2">
    <location>
        <begin position="1"/>
        <end position="23"/>
    </location>
</feature>
<evidence type="ECO:0000313" key="5">
    <source>
        <dbReference type="Proteomes" id="UP000478064"/>
    </source>
</evidence>
<feature type="transmembrane region" description="Helical" evidence="3">
    <location>
        <begin position="28"/>
        <end position="46"/>
    </location>
</feature>
<dbReference type="EMBL" id="WIVU01000229">
    <property type="protein sequence ID" value="MQU09670.1"/>
    <property type="molecule type" value="Genomic_DNA"/>
</dbReference>
<keyword evidence="3" id="KW-0812">Transmembrane</keyword>
<dbReference type="SUPFAM" id="SSF111369">
    <property type="entry name" value="HlyD-like secretion proteins"/>
    <property type="match status" value="1"/>
</dbReference>
<evidence type="ECO:0000256" key="1">
    <source>
        <dbReference type="ARBA" id="ARBA00004196"/>
    </source>
</evidence>
<dbReference type="Proteomes" id="UP000478064">
    <property type="component" value="Unassembled WGS sequence"/>
</dbReference>
<name>A0A6L5I2B6_9PSED</name>
<dbReference type="InterPro" id="IPR050739">
    <property type="entry name" value="MFP"/>
</dbReference>